<proteinExistence type="predicted"/>
<name>A0A1F4Q187_UNCSA</name>
<accession>A0A1F4Q187</accession>
<reference evidence="2 3" key="1">
    <citation type="journal article" date="2016" name="Nat. Commun.">
        <title>Thousands of microbial genomes shed light on interconnected biogeochemical processes in an aquifer system.</title>
        <authorList>
            <person name="Anantharaman K."/>
            <person name="Brown C.T."/>
            <person name="Hug L.A."/>
            <person name="Sharon I."/>
            <person name="Castelle C.J."/>
            <person name="Probst A.J."/>
            <person name="Thomas B.C."/>
            <person name="Singh A."/>
            <person name="Wilkins M.J."/>
            <person name="Karaoz U."/>
            <person name="Brodie E.L."/>
            <person name="Williams K.H."/>
            <person name="Hubbard S.S."/>
            <person name="Banfield J.F."/>
        </authorList>
    </citation>
    <scope>NUCLEOTIDE SEQUENCE [LARGE SCALE GENOMIC DNA]</scope>
</reference>
<gene>
    <name evidence="2" type="ORF">A2625_06305</name>
</gene>
<evidence type="ECO:0000259" key="1">
    <source>
        <dbReference type="Pfam" id="PF18765"/>
    </source>
</evidence>
<dbReference type="InterPro" id="IPR041633">
    <property type="entry name" value="Polbeta"/>
</dbReference>
<dbReference type="Gene3D" id="3.30.460.10">
    <property type="entry name" value="Beta Polymerase, domain 2"/>
    <property type="match status" value="1"/>
</dbReference>
<feature type="domain" description="Polymerase beta nucleotidyltransferase" evidence="1">
    <location>
        <begin position="9"/>
        <end position="103"/>
    </location>
</feature>
<dbReference type="PANTHER" id="PTHR33933:SF1">
    <property type="entry name" value="PROTEIN ADENYLYLTRANSFERASE MNTA-RELATED"/>
    <property type="match status" value="1"/>
</dbReference>
<organism evidence="2 3">
    <name type="scientific">candidate division WOR-1 bacterium RIFCSPHIGHO2_01_FULL_53_15</name>
    <dbReference type="NCBI Taxonomy" id="1802564"/>
    <lineage>
        <taxon>Bacteria</taxon>
        <taxon>Bacillati</taxon>
        <taxon>Saganbacteria</taxon>
    </lineage>
</organism>
<dbReference type="Pfam" id="PF18765">
    <property type="entry name" value="Polbeta"/>
    <property type="match status" value="1"/>
</dbReference>
<evidence type="ECO:0000313" key="3">
    <source>
        <dbReference type="Proteomes" id="UP000178724"/>
    </source>
</evidence>
<sequence>MLTQQEISQIVETIKTKTNPNKIYLFGSYAFGKATNLSDLDLLIIDDSNRDKKALALEISKSLFPRDFGLDLLVTSSEDLKKKSRFNFWREITTKGKKLYERN</sequence>
<dbReference type="InterPro" id="IPR043519">
    <property type="entry name" value="NT_sf"/>
</dbReference>
<dbReference type="Proteomes" id="UP000178724">
    <property type="component" value="Unassembled WGS sequence"/>
</dbReference>
<comment type="caution">
    <text evidence="2">The sequence shown here is derived from an EMBL/GenBank/DDBJ whole genome shotgun (WGS) entry which is preliminary data.</text>
</comment>
<dbReference type="InterPro" id="IPR052548">
    <property type="entry name" value="Type_VII_TA_antitoxin"/>
</dbReference>
<evidence type="ECO:0000313" key="2">
    <source>
        <dbReference type="EMBL" id="OGB89715.1"/>
    </source>
</evidence>
<protein>
    <recommendedName>
        <fullName evidence="1">Polymerase beta nucleotidyltransferase domain-containing protein</fullName>
    </recommendedName>
</protein>
<dbReference type="PANTHER" id="PTHR33933">
    <property type="entry name" value="NUCLEOTIDYLTRANSFERASE"/>
    <property type="match status" value="1"/>
</dbReference>
<dbReference type="CDD" id="cd05403">
    <property type="entry name" value="NT_KNTase_like"/>
    <property type="match status" value="1"/>
</dbReference>
<dbReference type="EMBL" id="METM01000021">
    <property type="protein sequence ID" value="OGB89715.1"/>
    <property type="molecule type" value="Genomic_DNA"/>
</dbReference>
<dbReference type="AlphaFoldDB" id="A0A1F4Q187"/>
<dbReference type="SUPFAM" id="SSF81301">
    <property type="entry name" value="Nucleotidyltransferase"/>
    <property type="match status" value="1"/>
</dbReference>